<dbReference type="NCBIfam" id="TIGR00079">
    <property type="entry name" value="pept_deformyl"/>
    <property type="match status" value="1"/>
</dbReference>
<evidence type="ECO:0000256" key="3">
    <source>
        <dbReference type="ARBA" id="ARBA00022801"/>
    </source>
</evidence>
<keyword evidence="2 6" id="KW-0479">Metal-binding</keyword>
<comment type="catalytic activity">
    <reaction evidence="6">
        <text>N-terminal N-formyl-L-methionyl-[peptide] + H2O = N-terminal L-methionyl-[peptide] + formate</text>
        <dbReference type="Rhea" id="RHEA:24420"/>
        <dbReference type="Rhea" id="RHEA-COMP:10639"/>
        <dbReference type="Rhea" id="RHEA-COMP:10640"/>
        <dbReference type="ChEBI" id="CHEBI:15377"/>
        <dbReference type="ChEBI" id="CHEBI:15740"/>
        <dbReference type="ChEBI" id="CHEBI:49298"/>
        <dbReference type="ChEBI" id="CHEBI:64731"/>
        <dbReference type="EC" id="3.5.1.88"/>
    </reaction>
</comment>
<keyword evidence="8" id="KW-1185">Reference proteome</keyword>
<dbReference type="EMBL" id="JAEMHM010000002">
    <property type="protein sequence ID" value="MBJ6723511.1"/>
    <property type="molecule type" value="Genomic_DNA"/>
</dbReference>
<comment type="function">
    <text evidence="6">Removes the formyl group from the N-terminal Met of newly synthesized proteins. Requires at least a dipeptide for an efficient rate of reaction. N-terminal L-methionine is a prerequisite for activity but the enzyme has broad specificity at other positions.</text>
</comment>
<dbReference type="NCBIfam" id="NF001159">
    <property type="entry name" value="PRK00150.1-3"/>
    <property type="match status" value="1"/>
</dbReference>
<dbReference type="EC" id="3.5.1.88" evidence="6"/>
<dbReference type="RefSeq" id="WP_199382358.1">
    <property type="nucleotide sequence ID" value="NZ_JAEMHM010000002.1"/>
</dbReference>
<evidence type="ECO:0000256" key="6">
    <source>
        <dbReference type="HAMAP-Rule" id="MF_00163"/>
    </source>
</evidence>
<keyword evidence="4 6" id="KW-0648">Protein biosynthesis</keyword>
<comment type="similarity">
    <text evidence="1 6">Belongs to the polypeptide deformylase family.</text>
</comment>
<dbReference type="InterPro" id="IPR023635">
    <property type="entry name" value="Peptide_deformylase"/>
</dbReference>
<dbReference type="PRINTS" id="PR01576">
    <property type="entry name" value="PDEFORMYLASE"/>
</dbReference>
<dbReference type="FunFam" id="3.90.45.10:FF:000003">
    <property type="entry name" value="Peptide deformylase"/>
    <property type="match status" value="1"/>
</dbReference>
<gene>
    <name evidence="6 7" type="primary">def</name>
    <name evidence="7" type="ORF">JFN93_02205</name>
</gene>
<dbReference type="HAMAP" id="MF_00163">
    <property type="entry name" value="Pep_deformylase"/>
    <property type="match status" value="1"/>
</dbReference>
<evidence type="ECO:0000256" key="4">
    <source>
        <dbReference type="ARBA" id="ARBA00022917"/>
    </source>
</evidence>
<reference evidence="7" key="1">
    <citation type="submission" date="2020-12" db="EMBL/GenBank/DDBJ databases">
        <title>Geomonas sp. Red875, isolated from river sediment.</title>
        <authorList>
            <person name="Xu Z."/>
            <person name="Zhang Z."/>
            <person name="Masuda Y."/>
            <person name="Itoh H."/>
            <person name="Senoo K."/>
        </authorList>
    </citation>
    <scope>NUCLEOTIDE SEQUENCE</scope>
    <source>
        <strain evidence="7">Red875</strain>
    </source>
</reference>
<dbReference type="GO" id="GO:0046872">
    <property type="term" value="F:metal ion binding"/>
    <property type="evidence" value="ECO:0007669"/>
    <property type="project" value="UniProtKB-KW"/>
</dbReference>
<feature type="binding site" evidence="6">
    <location>
        <position position="143"/>
    </location>
    <ligand>
        <name>Fe cation</name>
        <dbReference type="ChEBI" id="CHEBI:24875"/>
    </ligand>
</feature>
<dbReference type="CDD" id="cd00487">
    <property type="entry name" value="Pep_deformylase"/>
    <property type="match status" value="1"/>
</dbReference>
<evidence type="ECO:0000256" key="5">
    <source>
        <dbReference type="ARBA" id="ARBA00023004"/>
    </source>
</evidence>
<proteinExistence type="inferred from homology"/>
<organism evidence="7 8">
    <name type="scientific">Geomesophilobacter sediminis</name>
    <dbReference type="NCBI Taxonomy" id="2798584"/>
    <lineage>
        <taxon>Bacteria</taxon>
        <taxon>Pseudomonadati</taxon>
        <taxon>Thermodesulfobacteriota</taxon>
        <taxon>Desulfuromonadia</taxon>
        <taxon>Geobacterales</taxon>
        <taxon>Geobacteraceae</taxon>
        <taxon>Geomesophilobacter</taxon>
    </lineage>
</organism>
<sequence length="173" mass="19268">MAIIRQIAQLGRPVLRKVAEPVADPTAPEIATLVADMLATCEDANGVGIAAPQVHESLALFIICPRPNVRYPEAQTIEPIVMMNPEIVWKSDEMESGWEGCLSVPGIRGIVPRHLALRVRFTGLDGVRQEAELSGFIARIFQHEYDHIRGMLYIDRADPRELATEKEYLNLLS</sequence>
<name>A0A8J7LXQ3_9BACT</name>
<keyword evidence="5 6" id="KW-0408">Iron</keyword>
<evidence type="ECO:0000256" key="1">
    <source>
        <dbReference type="ARBA" id="ARBA00010759"/>
    </source>
</evidence>
<comment type="cofactor">
    <cofactor evidence="6">
        <name>Fe(2+)</name>
        <dbReference type="ChEBI" id="CHEBI:29033"/>
    </cofactor>
    <text evidence="6">Binds 1 Fe(2+) ion.</text>
</comment>
<feature type="binding site" evidence="6">
    <location>
        <position position="147"/>
    </location>
    <ligand>
        <name>Fe cation</name>
        <dbReference type="ChEBI" id="CHEBI:24875"/>
    </ligand>
</feature>
<dbReference type="Proteomes" id="UP000636888">
    <property type="component" value="Unassembled WGS sequence"/>
</dbReference>
<evidence type="ECO:0000313" key="7">
    <source>
        <dbReference type="EMBL" id="MBJ6723511.1"/>
    </source>
</evidence>
<dbReference type="InterPro" id="IPR036821">
    <property type="entry name" value="Peptide_deformylase_sf"/>
</dbReference>
<accession>A0A8J7LXQ3</accession>
<dbReference type="PIRSF" id="PIRSF004749">
    <property type="entry name" value="Pep_def"/>
    <property type="match status" value="1"/>
</dbReference>
<comment type="caution">
    <text evidence="7">The sequence shown here is derived from an EMBL/GenBank/DDBJ whole genome shotgun (WGS) entry which is preliminary data.</text>
</comment>
<evidence type="ECO:0000256" key="2">
    <source>
        <dbReference type="ARBA" id="ARBA00022723"/>
    </source>
</evidence>
<feature type="active site" evidence="6">
    <location>
        <position position="144"/>
    </location>
</feature>
<feature type="binding site" evidence="6">
    <location>
        <position position="101"/>
    </location>
    <ligand>
        <name>Fe cation</name>
        <dbReference type="ChEBI" id="CHEBI:24875"/>
    </ligand>
</feature>
<dbReference type="PANTHER" id="PTHR10458:SF20">
    <property type="entry name" value="PEPTIDE DEFORMYLASE 1"/>
    <property type="match status" value="1"/>
</dbReference>
<keyword evidence="3 6" id="KW-0378">Hydrolase</keyword>
<dbReference type="SUPFAM" id="SSF56420">
    <property type="entry name" value="Peptide deformylase"/>
    <property type="match status" value="1"/>
</dbReference>
<dbReference type="Gene3D" id="3.90.45.10">
    <property type="entry name" value="Peptide deformylase"/>
    <property type="match status" value="1"/>
</dbReference>
<dbReference type="GO" id="GO:0006412">
    <property type="term" value="P:translation"/>
    <property type="evidence" value="ECO:0007669"/>
    <property type="project" value="UniProtKB-UniRule"/>
</dbReference>
<dbReference type="AlphaFoldDB" id="A0A8J7LXQ3"/>
<protein>
    <recommendedName>
        <fullName evidence="6">Peptide deformylase</fullName>
        <shortName evidence="6">PDF</shortName>
        <ecNumber evidence="6">3.5.1.88</ecNumber>
    </recommendedName>
    <alternativeName>
        <fullName evidence="6">Polypeptide deformylase</fullName>
    </alternativeName>
</protein>
<dbReference type="Pfam" id="PF01327">
    <property type="entry name" value="Pep_deformylase"/>
    <property type="match status" value="1"/>
</dbReference>
<dbReference type="GO" id="GO:0042586">
    <property type="term" value="F:peptide deformylase activity"/>
    <property type="evidence" value="ECO:0007669"/>
    <property type="project" value="UniProtKB-UniRule"/>
</dbReference>
<evidence type="ECO:0000313" key="8">
    <source>
        <dbReference type="Proteomes" id="UP000636888"/>
    </source>
</evidence>
<dbReference type="PANTHER" id="PTHR10458">
    <property type="entry name" value="PEPTIDE DEFORMYLASE"/>
    <property type="match status" value="1"/>
</dbReference>